<gene>
    <name evidence="1" type="ORF">FA707_00705</name>
</gene>
<sequence>MKQETLHFYQSLTKFLGKALGENFEVILHVLEKDNYHIAAIENNHISGRTLNSPVTGFALELIQSNHHLTQEFIVNYKSQTINGHELRGATFFIKGSNNQLEGLLCINQDVSKYEQLATNILSLVGLTQTSPVHFNEEQPLDTVEVLEESLEDIIKTTISWELIHPTHPLNKEQKLTIIRDLNDKGVFQVKGAVARVAEIFHISEPSIYRYLKIVNHK</sequence>
<reference evidence="1 2" key="1">
    <citation type="submission" date="2019-04" db="EMBL/GenBank/DDBJ databases">
        <title>Vagococcus sp. nov., isolated from faeces of yaks (Bos grunniens).</title>
        <authorList>
            <person name="Ge Y."/>
        </authorList>
    </citation>
    <scope>NUCLEOTIDE SEQUENCE [LARGE SCALE GENOMIC DNA]</scope>
    <source>
        <strain evidence="1 2">MN-17</strain>
    </source>
</reference>
<dbReference type="InterPro" id="IPR039446">
    <property type="entry name" value="DauR-like"/>
</dbReference>
<dbReference type="RefSeq" id="WP_136952423.1">
    <property type="nucleotide sequence ID" value="NZ_CP039712.1"/>
</dbReference>
<dbReference type="Pfam" id="PF08348">
    <property type="entry name" value="PAS_6"/>
    <property type="match status" value="1"/>
</dbReference>
<dbReference type="InterPro" id="IPR013559">
    <property type="entry name" value="YheO"/>
</dbReference>
<dbReference type="AlphaFoldDB" id="A0A4D7CSP5"/>
<dbReference type="PANTHER" id="PTHR35568:SF1">
    <property type="entry name" value="TRANSCRIPTIONAL REGULATOR DAUR"/>
    <property type="match status" value="1"/>
</dbReference>
<dbReference type="OrthoDB" id="9796595at2"/>
<evidence type="ECO:0000313" key="1">
    <source>
        <dbReference type="EMBL" id="QCI85577.1"/>
    </source>
</evidence>
<dbReference type="Proteomes" id="UP000298615">
    <property type="component" value="Chromosome"/>
</dbReference>
<dbReference type="EMBL" id="CP039712">
    <property type="protein sequence ID" value="QCI85577.1"/>
    <property type="molecule type" value="Genomic_DNA"/>
</dbReference>
<dbReference type="InterPro" id="IPR039445">
    <property type="entry name" value="DauR-like_HTH"/>
</dbReference>
<accession>A0A4D7CSP5</accession>
<evidence type="ECO:0000313" key="2">
    <source>
        <dbReference type="Proteomes" id="UP000298615"/>
    </source>
</evidence>
<organism evidence="1 2">
    <name type="scientific">Vagococcus zengguangii</name>
    <dbReference type="NCBI Taxonomy" id="2571750"/>
    <lineage>
        <taxon>Bacteria</taxon>
        <taxon>Bacillati</taxon>
        <taxon>Bacillota</taxon>
        <taxon>Bacilli</taxon>
        <taxon>Lactobacillales</taxon>
        <taxon>Enterococcaceae</taxon>
        <taxon>Vagococcus</taxon>
    </lineage>
</organism>
<protein>
    <submittedName>
        <fullName evidence="1">Uncharacterized protein</fullName>
    </submittedName>
</protein>
<dbReference type="KEGG" id="vao:FA707_00705"/>
<keyword evidence="2" id="KW-1185">Reference proteome</keyword>
<proteinExistence type="predicted"/>
<dbReference type="Pfam" id="PF13309">
    <property type="entry name" value="HTH_22"/>
    <property type="match status" value="1"/>
</dbReference>
<name>A0A4D7CSP5_9ENTE</name>
<dbReference type="PANTHER" id="PTHR35568">
    <property type="entry name" value="TRANSCRIPTIONAL REGULATOR DAUR"/>
    <property type="match status" value="1"/>
</dbReference>